<dbReference type="Proteomes" id="UP000308600">
    <property type="component" value="Unassembled WGS sequence"/>
</dbReference>
<proteinExistence type="predicted"/>
<protein>
    <submittedName>
        <fullName evidence="1">Uncharacterized protein</fullName>
    </submittedName>
</protein>
<gene>
    <name evidence="1" type="ORF">BDN72DRAFT_205962</name>
</gene>
<name>A0ACD3AJ66_9AGAR</name>
<keyword evidence="2" id="KW-1185">Reference proteome</keyword>
<dbReference type="EMBL" id="ML208442">
    <property type="protein sequence ID" value="TFK65269.1"/>
    <property type="molecule type" value="Genomic_DNA"/>
</dbReference>
<evidence type="ECO:0000313" key="1">
    <source>
        <dbReference type="EMBL" id="TFK65269.1"/>
    </source>
</evidence>
<sequence>MDTGYQKLNASSLRVITKALEANPAGDLEEVLKQVYTSYQRQRPQVDERRERRRRNAGQKPSSKRHHQPEDNHKPTFVESGTLSVSMHRATIPQPLLSSLSSGIPTNSHIISPLSLQLLSSLAIGPHEVTAPAVAGVLLRILSAREPLAINGRRVIVALADNMVVKLGPNLGLEEHNLLQFLHDHVPTVIAPRALGFMKIGSVSCMFMTRLPGETLKHRWPTMPIQDKQAVQAALDNFFIDLRRVQLPFGSPMGSLSKEHRCKDCRREVRTSANLIYTEAQFNDFITSSKISNASPGYRKWVLSMMRLDHRILLTHGDLHPENIILDTDDRGLVKVGIIDWEMGGFYPEYWEMLKALNMRGVNDTNDWWDFLPQSILGYNHDVAVDRLIESTLL</sequence>
<accession>A0ACD3AJ66</accession>
<organism evidence="1 2">
    <name type="scientific">Pluteus cervinus</name>
    <dbReference type="NCBI Taxonomy" id="181527"/>
    <lineage>
        <taxon>Eukaryota</taxon>
        <taxon>Fungi</taxon>
        <taxon>Dikarya</taxon>
        <taxon>Basidiomycota</taxon>
        <taxon>Agaricomycotina</taxon>
        <taxon>Agaricomycetes</taxon>
        <taxon>Agaricomycetidae</taxon>
        <taxon>Agaricales</taxon>
        <taxon>Pluteineae</taxon>
        <taxon>Pluteaceae</taxon>
        <taxon>Pluteus</taxon>
    </lineage>
</organism>
<reference evidence="1 2" key="1">
    <citation type="journal article" date="2019" name="Nat. Ecol. Evol.">
        <title>Megaphylogeny resolves global patterns of mushroom evolution.</title>
        <authorList>
            <person name="Varga T."/>
            <person name="Krizsan K."/>
            <person name="Foldi C."/>
            <person name="Dima B."/>
            <person name="Sanchez-Garcia M."/>
            <person name="Sanchez-Ramirez S."/>
            <person name="Szollosi G.J."/>
            <person name="Szarkandi J.G."/>
            <person name="Papp V."/>
            <person name="Albert L."/>
            <person name="Andreopoulos W."/>
            <person name="Angelini C."/>
            <person name="Antonin V."/>
            <person name="Barry K.W."/>
            <person name="Bougher N.L."/>
            <person name="Buchanan P."/>
            <person name="Buyck B."/>
            <person name="Bense V."/>
            <person name="Catcheside P."/>
            <person name="Chovatia M."/>
            <person name="Cooper J."/>
            <person name="Damon W."/>
            <person name="Desjardin D."/>
            <person name="Finy P."/>
            <person name="Geml J."/>
            <person name="Haridas S."/>
            <person name="Hughes K."/>
            <person name="Justo A."/>
            <person name="Karasinski D."/>
            <person name="Kautmanova I."/>
            <person name="Kiss B."/>
            <person name="Kocsube S."/>
            <person name="Kotiranta H."/>
            <person name="LaButti K.M."/>
            <person name="Lechner B.E."/>
            <person name="Liimatainen K."/>
            <person name="Lipzen A."/>
            <person name="Lukacs Z."/>
            <person name="Mihaltcheva S."/>
            <person name="Morgado L.N."/>
            <person name="Niskanen T."/>
            <person name="Noordeloos M.E."/>
            <person name="Ohm R.A."/>
            <person name="Ortiz-Santana B."/>
            <person name="Ovrebo C."/>
            <person name="Racz N."/>
            <person name="Riley R."/>
            <person name="Savchenko A."/>
            <person name="Shiryaev A."/>
            <person name="Soop K."/>
            <person name="Spirin V."/>
            <person name="Szebenyi C."/>
            <person name="Tomsovsky M."/>
            <person name="Tulloss R.E."/>
            <person name="Uehling J."/>
            <person name="Grigoriev I.V."/>
            <person name="Vagvolgyi C."/>
            <person name="Papp T."/>
            <person name="Martin F.M."/>
            <person name="Miettinen O."/>
            <person name="Hibbett D.S."/>
            <person name="Nagy L.G."/>
        </authorList>
    </citation>
    <scope>NUCLEOTIDE SEQUENCE [LARGE SCALE GENOMIC DNA]</scope>
    <source>
        <strain evidence="1 2">NL-1719</strain>
    </source>
</reference>
<evidence type="ECO:0000313" key="2">
    <source>
        <dbReference type="Proteomes" id="UP000308600"/>
    </source>
</evidence>